<dbReference type="GeneID" id="106807385"/>
<protein>
    <submittedName>
        <fullName evidence="3">Uncharacterized protein LOC106807385</fullName>
    </submittedName>
</protein>
<sequence length="217" mass="24328">MEIYRDVEGSQLSSFSDRNSGTVKGKTFQPTPSRQTSAVPRHALGNVSNIKFQAINKQNSKSISETPLRQCVKSSSNVDKQQIPALKQTLKSVSCARVSSPVKVPGDSYPEIEIMHVTKDEPDDFESVWPRAQRISTYVSEFCSWRPSYPPLASNNDIEGSDEEWSRPTLELILRPYNQTPISGIDGTVEAIETTDVSQFMRELDELSSLPSEEELW</sequence>
<proteinExistence type="predicted"/>
<feature type="region of interest" description="Disordered" evidence="1">
    <location>
        <begin position="1"/>
        <end position="41"/>
    </location>
</feature>
<evidence type="ECO:0000256" key="1">
    <source>
        <dbReference type="SAM" id="MobiDB-lite"/>
    </source>
</evidence>
<dbReference type="Proteomes" id="UP000695022">
    <property type="component" value="Unplaced"/>
</dbReference>
<dbReference type="RefSeq" id="XP_014665187.1">
    <property type="nucleotide sequence ID" value="XM_014809701.1"/>
</dbReference>
<evidence type="ECO:0000313" key="3">
    <source>
        <dbReference type="RefSeq" id="XP_014665187.1"/>
    </source>
</evidence>
<evidence type="ECO:0000313" key="2">
    <source>
        <dbReference type="Proteomes" id="UP000695022"/>
    </source>
</evidence>
<feature type="compositionally biased region" description="Polar residues" evidence="1">
    <location>
        <begin position="10"/>
        <end position="38"/>
    </location>
</feature>
<name>A0ABM1DZ16_PRICU</name>
<gene>
    <name evidence="3" type="primary">LOC106807385</name>
</gene>
<reference evidence="3" key="1">
    <citation type="submission" date="2025-08" db="UniProtKB">
        <authorList>
            <consortium name="RefSeq"/>
        </authorList>
    </citation>
    <scope>IDENTIFICATION</scope>
</reference>
<keyword evidence="2" id="KW-1185">Reference proteome</keyword>
<organism evidence="2 3">
    <name type="scientific">Priapulus caudatus</name>
    <name type="common">Priapulid worm</name>
    <dbReference type="NCBI Taxonomy" id="37621"/>
    <lineage>
        <taxon>Eukaryota</taxon>
        <taxon>Metazoa</taxon>
        <taxon>Ecdysozoa</taxon>
        <taxon>Scalidophora</taxon>
        <taxon>Priapulida</taxon>
        <taxon>Priapulimorpha</taxon>
        <taxon>Priapulimorphida</taxon>
        <taxon>Priapulidae</taxon>
        <taxon>Priapulus</taxon>
    </lineage>
</organism>
<accession>A0ABM1DZ16</accession>